<evidence type="ECO:0000313" key="3">
    <source>
        <dbReference type="EMBL" id="JAC28362.1"/>
    </source>
</evidence>
<keyword evidence="1" id="KW-0812">Transmembrane</keyword>
<proteinExistence type="evidence at transcript level"/>
<feature type="chain" id="PRO_5001521622" evidence="2">
    <location>
        <begin position="20"/>
        <end position="809"/>
    </location>
</feature>
<evidence type="ECO:0000256" key="2">
    <source>
        <dbReference type="SAM" id="SignalP"/>
    </source>
</evidence>
<keyword evidence="1" id="KW-1133">Transmembrane helix</keyword>
<feature type="signal peptide" evidence="2">
    <location>
        <begin position="1"/>
        <end position="19"/>
    </location>
</feature>
<organism evidence="3">
    <name type="scientific">Amblyomma triste</name>
    <name type="common">Neotropical tick</name>
    <dbReference type="NCBI Taxonomy" id="251400"/>
    <lineage>
        <taxon>Eukaryota</taxon>
        <taxon>Metazoa</taxon>
        <taxon>Ecdysozoa</taxon>
        <taxon>Arthropoda</taxon>
        <taxon>Chelicerata</taxon>
        <taxon>Arachnida</taxon>
        <taxon>Acari</taxon>
        <taxon>Parasitiformes</taxon>
        <taxon>Ixodida</taxon>
        <taxon>Ixodoidea</taxon>
        <taxon>Ixodidae</taxon>
        <taxon>Amblyomminae</taxon>
        <taxon>Amblyomma</taxon>
    </lineage>
</organism>
<keyword evidence="2" id="KW-0732">Signal</keyword>
<feature type="transmembrane region" description="Helical" evidence="1">
    <location>
        <begin position="784"/>
        <end position="804"/>
    </location>
</feature>
<reference evidence="3" key="1">
    <citation type="submission" date="2014-03" db="EMBL/GenBank/DDBJ databases">
        <title>The sialotranscriptome of Amblyomma triste, Amblyomma parvum and Amblyomma cajennense ticks, uncovered by 454-based RNA-seq.</title>
        <authorList>
            <person name="Garcia G.R."/>
            <person name="Gardinassi L.G."/>
            <person name="Ribeiro J.M."/>
            <person name="Anatriello E."/>
            <person name="Ferreira B.R."/>
            <person name="Moreira H.N."/>
            <person name="Mafra C."/>
            <person name="Olegario M.M."/>
            <person name="Szabo P.J."/>
            <person name="Miranda-Santos I.K."/>
            <person name="Maruyama S.R."/>
        </authorList>
    </citation>
    <scope>NUCLEOTIDE SEQUENCE</scope>
    <source>
        <strain evidence="3">Mato Grasso do Sul</strain>
        <tissue evidence="3">Salivary glands</tissue>
    </source>
</reference>
<evidence type="ECO:0000256" key="1">
    <source>
        <dbReference type="SAM" id="Phobius"/>
    </source>
</evidence>
<protein>
    <submittedName>
        <fullName evidence="3">Putative secreted protein</fullName>
    </submittedName>
</protein>
<accession>A0A023G3M3</accession>
<dbReference type="AlphaFoldDB" id="A0A023G3M3"/>
<sequence length="809" mass="89286">MRLLSTLLVTACLLHAGWCLMGGTAFSEVFKPRCFPPVKDNRHLKMGQVLPAGFTMSSFLDKLQLLEQKLAERNSAGPLNAIDMAVYVLRTFYHNDYDWKNLGILDNAASLRNIVHHVMDAVTANLGRPVYNPADLLDDQPRKDDDLCFLMFSLAHNVNKTIERPDRFETYSAAEEDDIKKRPREEGVLSVTGRMDGSVVALGKTLLGIAAAHKDLQPKSIKEVVKTLNNEVNEVASEGSLTPIYAATLGSVVAGASLTLTQPQLKTMGMQGKWLEHGCFLEYKLDHDTNTSATLAEITGAIDGLILGTAMNKYPDLRNWNLSTVLRLYYGPRGIVTGASQPLSHCRRRELFNGLNNNELREQVQNFAITLAYMGLVAVDKDNVAKQRSSQALGMVLNKLSDIDKDSSNGDVCPSGVNENQPECETPTDLLVVLDTSTDIIDDLPKKELQSEILAMITKWMKFQPGISSISLFASKRNSDVLRDIIRDSTAGGCPGCAALYLRDLNDISAVGSDSDQDVFNMLNNVVDKHISTMDERPGVASRVVVYLNLRKKATGGAHGNQRQVEEALNRFRVAHPGVPIYAIGFKDVIDTLNTNSGALTLVDITNVLSEEIPRLDTLRTNNDLIDLAKKICRVPASLRHKYCNPGDSRARQQTNFVGAVTTGAVQYWSYSTVAFSASKNLQIKFNADDRGNIKVCDVTGRVLDGNLMGLRCYETNAQFKTLTFNYTRPCKKGPLSCSPLTYAVVGKDENVPQINFDTSKCEGFCRNPQQIRFQVQHEGMYCAGVLSAMFSPFTLLLTVLALLRHWLS</sequence>
<dbReference type="EMBL" id="GBBM01007056">
    <property type="protein sequence ID" value="JAC28362.1"/>
    <property type="molecule type" value="mRNA"/>
</dbReference>
<name>A0A023G3M3_AMBTT</name>
<keyword evidence="1" id="KW-0472">Membrane</keyword>